<feature type="domain" description="Calcineurin-like phosphoesterase" evidence="2">
    <location>
        <begin position="46"/>
        <end position="245"/>
    </location>
</feature>
<dbReference type="Gene3D" id="3.60.21.10">
    <property type="match status" value="1"/>
</dbReference>
<evidence type="ECO:0000313" key="3">
    <source>
        <dbReference type="EnsemblMetazoa" id="G4321.1:cds"/>
    </source>
</evidence>
<sequence>MSGAQEIEVDKDTGNPSKAWERIRVHQRYYRCDPFPPSTPIAEDKIRFVCISDTHGKIEGSKLHMPPGDVLLHAGDFTQKGHMNEIQKFNSYLGALPYKVKVVIAGNHDLTFDDNITEASLRTFGVQKSTVESYLSERGLKSVKQMLTSAIYLEDSLVTVCGIKIYGAPWQPVFCDWGFNLKRGEDILKKWQTIPADLDILMTHGPPVGHGDLTGGNNNVGCVELLNIVQKRVKPKFHVFGHIHEGYGVTSDGYTTFINASTCTRRYLPTNAPIVFDFIIPEGHSKEELLIWKDIPDK</sequence>
<organism evidence="3 4">
    <name type="scientific">Magallana gigas</name>
    <name type="common">Pacific oyster</name>
    <name type="synonym">Crassostrea gigas</name>
    <dbReference type="NCBI Taxonomy" id="29159"/>
    <lineage>
        <taxon>Eukaryota</taxon>
        <taxon>Metazoa</taxon>
        <taxon>Spiralia</taxon>
        <taxon>Lophotrochozoa</taxon>
        <taxon>Mollusca</taxon>
        <taxon>Bivalvia</taxon>
        <taxon>Autobranchia</taxon>
        <taxon>Pteriomorphia</taxon>
        <taxon>Ostreida</taxon>
        <taxon>Ostreoidea</taxon>
        <taxon>Ostreidae</taxon>
        <taxon>Magallana</taxon>
    </lineage>
</organism>
<dbReference type="PANTHER" id="PTHR12905">
    <property type="entry name" value="METALLOPHOSPHOESTERASE"/>
    <property type="match status" value="1"/>
</dbReference>
<dbReference type="EnsemblMetazoa" id="G4321.1">
    <property type="protein sequence ID" value="G4321.1:cds"/>
    <property type="gene ID" value="G4321"/>
</dbReference>
<dbReference type="Pfam" id="PF00149">
    <property type="entry name" value="Metallophos"/>
    <property type="match status" value="1"/>
</dbReference>
<evidence type="ECO:0000256" key="1">
    <source>
        <dbReference type="ARBA" id="ARBA00007993"/>
    </source>
</evidence>
<protein>
    <recommendedName>
        <fullName evidence="2">Calcineurin-like phosphoesterase domain-containing protein</fullName>
    </recommendedName>
</protein>
<dbReference type="InterPro" id="IPR024201">
    <property type="entry name" value="Calcineurin-like_Pesterase"/>
</dbReference>
<dbReference type="PIRSF" id="PIRSF035808">
    <property type="entry name" value="Pdiesterase_Brain_239"/>
    <property type="match status" value="1"/>
</dbReference>
<evidence type="ECO:0000259" key="2">
    <source>
        <dbReference type="Pfam" id="PF00149"/>
    </source>
</evidence>
<keyword evidence="4" id="KW-1185">Reference proteome</keyword>
<dbReference type="SUPFAM" id="SSF56300">
    <property type="entry name" value="Metallo-dependent phosphatases"/>
    <property type="match status" value="1"/>
</dbReference>
<evidence type="ECO:0000313" key="4">
    <source>
        <dbReference type="Proteomes" id="UP000005408"/>
    </source>
</evidence>
<dbReference type="Proteomes" id="UP000005408">
    <property type="component" value="Unassembled WGS sequence"/>
</dbReference>
<proteinExistence type="inferred from homology"/>
<dbReference type="InterPro" id="IPR029052">
    <property type="entry name" value="Metallo-depent_PP-like"/>
</dbReference>
<accession>A0A8W8N240</accession>
<comment type="similarity">
    <text evidence="1">Belongs to the UPF0046 family.</text>
</comment>
<dbReference type="AlphaFoldDB" id="A0A8W8N240"/>
<dbReference type="PANTHER" id="PTHR12905:SF0">
    <property type="entry name" value="CALCINEURIN-LIKE PHOSPHOESTERASE DOMAIN-CONTAINING PROTEIN"/>
    <property type="match status" value="1"/>
</dbReference>
<dbReference type="InterPro" id="IPR004843">
    <property type="entry name" value="Calcineurin-like_PHP"/>
</dbReference>
<name>A0A8W8N240_MAGGI</name>
<reference evidence="3" key="1">
    <citation type="submission" date="2022-08" db="UniProtKB">
        <authorList>
            <consortium name="EnsemblMetazoa"/>
        </authorList>
    </citation>
    <scope>IDENTIFICATION</scope>
    <source>
        <strain evidence="3">05x7-T-G4-1.051#20</strain>
    </source>
</reference>
<dbReference type="GO" id="GO:0016787">
    <property type="term" value="F:hydrolase activity"/>
    <property type="evidence" value="ECO:0007669"/>
    <property type="project" value="InterPro"/>
</dbReference>
<dbReference type="CDD" id="cd07379">
    <property type="entry name" value="MPP_239FB"/>
    <property type="match status" value="1"/>
</dbReference>
<dbReference type="InterPro" id="IPR051693">
    <property type="entry name" value="UPF0046_metallophosphoest"/>
</dbReference>